<dbReference type="InterPro" id="IPR005653">
    <property type="entry name" value="OstA-like_N"/>
</dbReference>
<sequence length="305" mass="32449">MKRLAMNDAPHARLKTALMAKARLLGAAVLLPTVLAATSVAAQEATTDVAQDASAAAPVSASGGMDFGDDTQPFELGADQGIEWRSKEKTYTARGNAVAKQGNSSIGADTLVFYTGSDDSSFDRILATGSVKVTSGSSVGYGDKGDYNATEKLLLLTGSNLKITSDNDVVTARDRIEYWTGRNAITAIGNAVVVREDTRIHGDKATLYFANDAEGKSKLSQIEADGKVKVLNNGQTIYANHFAYNPDTDIALMTGDVRIVDGQNEYRGQRAEIDNKRKISRILGGGERVHTFIKPKKNAASTATP</sequence>
<evidence type="ECO:0000313" key="4">
    <source>
        <dbReference type="EMBL" id="MDY0872280.1"/>
    </source>
</evidence>
<dbReference type="Pfam" id="PF03968">
    <property type="entry name" value="LptD_N"/>
    <property type="match status" value="2"/>
</dbReference>
<dbReference type="EMBL" id="JAXCLX010000001">
    <property type="protein sequence ID" value="MDY0872280.1"/>
    <property type="molecule type" value="Genomic_DNA"/>
</dbReference>
<feature type="domain" description="Organic solvent tolerance-like N-terminal" evidence="3">
    <location>
        <begin position="183"/>
        <end position="277"/>
    </location>
</feature>
<dbReference type="Gene3D" id="2.60.450.10">
    <property type="entry name" value="Lipopolysaccharide (LPS) transport protein A like domain"/>
    <property type="match status" value="1"/>
</dbReference>
<organism evidence="4 5">
    <name type="scientific">Dongia rigui</name>
    <dbReference type="NCBI Taxonomy" id="940149"/>
    <lineage>
        <taxon>Bacteria</taxon>
        <taxon>Pseudomonadati</taxon>
        <taxon>Pseudomonadota</taxon>
        <taxon>Alphaproteobacteria</taxon>
        <taxon>Rhodospirillales</taxon>
        <taxon>Dongiaceae</taxon>
        <taxon>Dongia</taxon>
    </lineage>
</organism>
<keyword evidence="5" id="KW-1185">Reference proteome</keyword>
<reference evidence="4 5" key="1">
    <citation type="journal article" date="2013" name="Antonie Van Leeuwenhoek">
        <title>Dongia rigui sp. nov., isolated from freshwater of a large wetland in Korea.</title>
        <authorList>
            <person name="Baik K.S."/>
            <person name="Hwang Y.M."/>
            <person name="Choi J.S."/>
            <person name="Kwon J."/>
            <person name="Seong C.N."/>
        </authorList>
    </citation>
    <scope>NUCLEOTIDE SEQUENCE [LARGE SCALE GENOMIC DNA]</scope>
    <source>
        <strain evidence="4 5">04SU4-P</strain>
    </source>
</reference>
<accession>A0ABU5DYC8</accession>
<proteinExistence type="predicted"/>
<evidence type="ECO:0000256" key="2">
    <source>
        <dbReference type="SAM" id="SignalP"/>
    </source>
</evidence>
<dbReference type="RefSeq" id="WP_320500701.1">
    <property type="nucleotide sequence ID" value="NZ_JAXCLX010000001.1"/>
</dbReference>
<evidence type="ECO:0000259" key="3">
    <source>
        <dbReference type="Pfam" id="PF03968"/>
    </source>
</evidence>
<name>A0ABU5DYC8_9PROT</name>
<gene>
    <name evidence="4" type="ORF">SMD31_10115</name>
</gene>
<evidence type="ECO:0000313" key="5">
    <source>
        <dbReference type="Proteomes" id="UP001271769"/>
    </source>
</evidence>
<dbReference type="PANTHER" id="PTHR36504:SF1">
    <property type="entry name" value="LIPOPOLYSACCHARIDE EXPORT SYSTEM PROTEIN LPTA"/>
    <property type="match status" value="1"/>
</dbReference>
<evidence type="ECO:0000256" key="1">
    <source>
        <dbReference type="ARBA" id="ARBA00022729"/>
    </source>
</evidence>
<protein>
    <submittedName>
        <fullName evidence="4">LptA/OstA family protein</fullName>
    </submittedName>
</protein>
<keyword evidence="1 2" id="KW-0732">Signal</keyword>
<feature type="signal peptide" evidence="2">
    <location>
        <begin position="1"/>
        <end position="42"/>
    </location>
</feature>
<dbReference type="PANTHER" id="PTHR36504">
    <property type="entry name" value="LIPOPOLYSACCHARIDE EXPORT SYSTEM PROTEIN LPTA"/>
    <property type="match status" value="1"/>
</dbReference>
<dbReference type="InterPro" id="IPR052037">
    <property type="entry name" value="LPS_export_LptA"/>
</dbReference>
<feature type="chain" id="PRO_5047455645" evidence="2">
    <location>
        <begin position="43"/>
        <end position="305"/>
    </location>
</feature>
<feature type="domain" description="Organic solvent tolerance-like N-terminal" evidence="3">
    <location>
        <begin position="83"/>
        <end position="177"/>
    </location>
</feature>
<comment type="caution">
    <text evidence="4">The sequence shown here is derived from an EMBL/GenBank/DDBJ whole genome shotgun (WGS) entry which is preliminary data.</text>
</comment>
<dbReference type="Proteomes" id="UP001271769">
    <property type="component" value="Unassembled WGS sequence"/>
</dbReference>